<name>A0AAJ8KN38_9TREE</name>
<evidence type="ECO:0000256" key="3">
    <source>
        <dbReference type="ARBA" id="ARBA00023125"/>
    </source>
</evidence>
<evidence type="ECO:0000256" key="6">
    <source>
        <dbReference type="SAM" id="MobiDB-lite"/>
    </source>
</evidence>
<evidence type="ECO:0000256" key="1">
    <source>
        <dbReference type="ARBA" id="ARBA00022723"/>
    </source>
</evidence>
<dbReference type="EMBL" id="CP144533">
    <property type="protein sequence ID" value="WWC60733.1"/>
    <property type="molecule type" value="Genomic_DNA"/>
</dbReference>
<keyword evidence="4" id="KW-0804">Transcription</keyword>
<dbReference type="SUPFAM" id="SSF57701">
    <property type="entry name" value="Zn2/Cys6 DNA-binding domain"/>
    <property type="match status" value="1"/>
</dbReference>
<dbReference type="RefSeq" id="XP_018263463.2">
    <property type="nucleotide sequence ID" value="XM_018406655.2"/>
</dbReference>
<feature type="compositionally biased region" description="Low complexity" evidence="6">
    <location>
        <begin position="1"/>
        <end position="10"/>
    </location>
</feature>
<dbReference type="InterPro" id="IPR036864">
    <property type="entry name" value="Zn2-C6_fun-type_DNA-bd_sf"/>
</dbReference>
<keyword evidence="1" id="KW-0479">Metal-binding</keyword>
<dbReference type="InterPro" id="IPR007219">
    <property type="entry name" value="XnlR_reg_dom"/>
</dbReference>
<accession>A0AAJ8KN38</accession>
<dbReference type="CDD" id="cd12148">
    <property type="entry name" value="fungal_TF_MHR"/>
    <property type="match status" value="1"/>
</dbReference>
<dbReference type="Proteomes" id="UP000078595">
    <property type="component" value="Chromosome 4"/>
</dbReference>
<dbReference type="PANTHER" id="PTHR31668:SF26">
    <property type="entry name" value="GLUCOSE TRANSPORT TRANSCRIPTION REGULATOR RGT1-RELATED"/>
    <property type="match status" value="1"/>
</dbReference>
<evidence type="ECO:0000256" key="2">
    <source>
        <dbReference type="ARBA" id="ARBA00023015"/>
    </source>
</evidence>
<organism evidence="8 9">
    <name type="scientific">Kwoniella dejecticola CBS 10117</name>
    <dbReference type="NCBI Taxonomy" id="1296121"/>
    <lineage>
        <taxon>Eukaryota</taxon>
        <taxon>Fungi</taxon>
        <taxon>Dikarya</taxon>
        <taxon>Basidiomycota</taxon>
        <taxon>Agaricomycotina</taxon>
        <taxon>Tremellomycetes</taxon>
        <taxon>Tremellales</taxon>
        <taxon>Cryptococcaceae</taxon>
        <taxon>Kwoniella</taxon>
    </lineage>
</organism>
<feature type="region of interest" description="Disordered" evidence="6">
    <location>
        <begin position="1"/>
        <end position="35"/>
    </location>
</feature>
<dbReference type="GO" id="GO:0000981">
    <property type="term" value="F:DNA-binding transcription factor activity, RNA polymerase II-specific"/>
    <property type="evidence" value="ECO:0007669"/>
    <property type="project" value="InterPro"/>
</dbReference>
<keyword evidence="3" id="KW-0238">DNA-binding</keyword>
<dbReference type="GO" id="GO:0006351">
    <property type="term" value="P:DNA-templated transcription"/>
    <property type="evidence" value="ECO:0007669"/>
    <property type="project" value="InterPro"/>
</dbReference>
<keyword evidence="5" id="KW-0539">Nucleus</keyword>
<evidence type="ECO:0000313" key="9">
    <source>
        <dbReference type="Proteomes" id="UP000078595"/>
    </source>
</evidence>
<dbReference type="GO" id="GO:0008270">
    <property type="term" value="F:zinc ion binding"/>
    <property type="evidence" value="ECO:0007669"/>
    <property type="project" value="InterPro"/>
</dbReference>
<dbReference type="InterPro" id="IPR001138">
    <property type="entry name" value="Zn2Cys6_DnaBD"/>
</dbReference>
<dbReference type="GeneID" id="28967031"/>
<reference evidence="8" key="1">
    <citation type="submission" date="2013-07" db="EMBL/GenBank/DDBJ databases">
        <authorList>
            <consortium name="The Broad Institute Genome Sequencing Platform"/>
            <person name="Cuomo C."/>
            <person name="Litvintseva A."/>
            <person name="Chen Y."/>
            <person name="Heitman J."/>
            <person name="Sun S."/>
            <person name="Springer D."/>
            <person name="Dromer F."/>
            <person name="Young S.K."/>
            <person name="Zeng Q."/>
            <person name="Gargeya S."/>
            <person name="Fitzgerald M."/>
            <person name="Abouelleil A."/>
            <person name="Alvarado L."/>
            <person name="Berlin A.M."/>
            <person name="Chapman S.B."/>
            <person name="Dewar J."/>
            <person name="Goldberg J."/>
            <person name="Griggs A."/>
            <person name="Gujja S."/>
            <person name="Hansen M."/>
            <person name="Howarth C."/>
            <person name="Imamovic A."/>
            <person name="Larimer J."/>
            <person name="McCowan C."/>
            <person name="Murphy C."/>
            <person name="Pearson M."/>
            <person name="Priest M."/>
            <person name="Roberts A."/>
            <person name="Saif S."/>
            <person name="Shea T."/>
            <person name="Sykes S."/>
            <person name="Wortman J."/>
            <person name="Nusbaum C."/>
            <person name="Birren B."/>
        </authorList>
    </citation>
    <scope>NUCLEOTIDE SEQUENCE</scope>
    <source>
        <strain evidence="8">CBS 10117</strain>
    </source>
</reference>
<dbReference type="InterPro" id="IPR050797">
    <property type="entry name" value="Carb_Metab_Trans_Reg"/>
</dbReference>
<keyword evidence="9" id="KW-1185">Reference proteome</keyword>
<evidence type="ECO:0000313" key="8">
    <source>
        <dbReference type="EMBL" id="WWC60733.1"/>
    </source>
</evidence>
<evidence type="ECO:0000259" key="7">
    <source>
        <dbReference type="PROSITE" id="PS00463"/>
    </source>
</evidence>
<dbReference type="Pfam" id="PF04082">
    <property type="entry name" value="Fungal_trans"/>
    <property type="match status" value="1"/>
</dbReference>
<feature type="domain" description="Zn(2)-C6 fungal-type" evidence="7">
    <location>
        <begin position="37"/>
        <end position="67"/>
    </location>
</feature>
<dbReference type="PROSITE" id="PS00463">
    <property type="entry name" value="ZN2_CY6_FUNGAL_1"/>
    <property type="match status" value="1"/>
</dbReference>
<gene>
    <name evidence="8" type="ORF">I303_103309</name>
</gene>
<protein>
    <recommendedName>
        <fullName evidence="7">Zn(2)-C6 fungal-type domain-containing protein</fullName>
    </recommendedName>
</protein>
<keyword evidence="2" id="KW-0805">Transcription regulation</keyword>
<dbReference type="KEGG" id="kdj:28967031"/>
<proteinExistence type="predicted"/>
<evidence type="ECO:0000256" key="4">
    <source>
        <dbReference type="ARBA" id="ARBA00023163"/>
    </source>
</evidence>
<dbReference type="CDD" id="cd00067">
    <property type="entry name" value="GAL4"/>
    <property type="match status" value="1"/>
</dbReference>
<sequence>MGRSRSSSPPKRTRSRAQTQEVQAHPEEQEEKRQHRACKFCREHRIKCIPVTSEERCKKCIDLDQSCDKVSAAPKDTRPRRRTLFRGSAKGASLSRAQGYEPRYLGSSSLAILVWKHVPQTSEIIDRLRGIDDRYDLHRGSIGGLEQNGLLIGQGESSTGKPEKPTLVSVSMVQAKLMQELGAESVLTSLYETCRDKIIPLFPVISVSESLLADKANDAHVDKFAAVDPKSTPPTPLPLIVRMIHCAIASRSREVPEYIQRSLQSSLHSLLLGPEMQKLVTTRCLGSIQVLVLLSMCEDLCGANAGDASENVWHNIGMAARMGFALALHRNIATTHVPYFQLNRRLRVWGACISMDRWTAIRMGRPFAIDPADCDAPLPRHYADGIRDGDMTSKTEPIFPCFRFLAEFTSLSLLLGRAHKLIGNPSGLQAADDLSLLMLQSDIDNWLAKLPQSWPYSIKLVLRQAPLLMNLFIIVLEFTFQRSFLWPSTPIPPQLSFRPSRDRWVNLCQRAEQAVYWLNSPDGAYYLDVWSITVYAAFCCVIIHLKVFEESKDPHHQWLLEMSNTIIQQWANQQPNNPVRRRLASFSDLLMSVGTGSSVSVNMSNTNPTGSAMTNLNIPILGGLPPQQLQQTSSNMHSDIDVQDMFNNPPSASSSTQQFDGYSFNSSIATDGSGNNVNPMEMYNQLSFLEQLGLAEFGFGS</sequence>
<feature type="compositionally biased region" description="Basic and acidic residues" evidence="6">
    <location>
        <begin position="24"/>
        <end position="33"/>
    </location>
</feature>
<dbReference type="GO" id="GO:0003677">
    <property type="term" value="F:DNA binding"/>
    <property type="evidence" value="ECO:0007669"/>
    <property type="project" value="UniProtKB-KW"/>
</dbReference>
<dbReference type="PANTHER" id="PTHR31668">
    <property type="entry name" value="GLUCOSE TRANSPORT TRANSCRIPTION REGULATOR RGT1-RELATED-RELATED"/>
    <property type="match status" value="1"/>
</dbReference>
<reference evidence="8" key="2">
    <citation type="submission" date="2024-02" db="EMBL/GenBank/DDBJ databases">
        <title>Comparative genomics of Cryptococcus and Kwoniella reveals pathogenesis evolution and contrasting modes of karyotype evolution via chromosome fusion or intercentromeric recombination.</title>
        <authorList>
            <person name="Coelho M.A."/>
            <person name="David-Palma M."/>
            <person name="Shea T."/>
            <person name="Bowers K."/>
            <person name="McGinley-Smith S."/>
            <person name="Mohammad A.W."/>
            <person name="Gnirke A."/>
            <person name="Yurkov A.M."/>
            <person name="Nowrousian M."/>
            <person name="Sun S."/>
            <person name="Cuomo C.A."/>
            <person name="Heitman J."/>
        </authorList>
    </citation>
    <scope>NUCLEOTIDE SEQUENCE</scope>
    <source>
        <strain evidence="8">CBS 10117</strain>
    </source>
</reference>
<dbReference type="SMART" id="SM00906">
    <property type="entry name" value="Fungal_trans"/>
    <property type="match status" value="1"/>
</dbReference>
<dbReference type="AlphaFoldDB" id="A0AAJ8KN38"/>
<evidence type="ECO:0000256" key="5">
    <source>
        <dbReference type="ARBA" id="ARBA00023242"/>
    </source>
</evidence>